<keyword evidence="2" id="KW-0489">Methyltransferase</keyword>
<proteinExistence type="predicted"/>
<feature type="domain" description="Methyltransferase type 11" evidence="1">
    <location>
        <begin position="33"/>
        <end position="128"/>
    </location>
</feature>
<dbReference type="CDD" id="cd02440">
    <property type="entry name" value="AdoMet_MTases"/>
    <property type="match status" value="1"/>
</dbReference>
<dbReference type="GO" id="GO:0008757">
    <property type="term" value="F:S-adenosylmethionine-dependent methyltransferase activity"/>
    <property type="evidence" value="ECO:0007669"/>
    <property type="project" value="InterPro"/>
</dbReference>
<dbReference type="InterPro" id="IPR013216">
    <property type="entry name" value="Methyltransf_11"/>
</dbReference>
<dbReference type="EMBL" id="NQJF01000008">
    <property type="protein sequence ID" value="OYD24024.1"/>
    <property type="molecule type" value="Genomic_DNA"/>
</dbReference>
<dbReference type="Gene3D" id="3.40.50.150">
    <property type="entry name" value="Vaccinia Virus protein VP39"/>
    <property type="match status" value="1"/>
</dbReference>
<dbReference type="Pfam" id="PF08241">
    <property type="entry name" value="Methyltransf_11"/>
    <property type="match status" value="1"/>
</dbReference>
<dbReference type="AlphaFoldDB" id="A0A235CI18"/>
<comment type="caution">
    <text evidence="2">The sequence shown here is derived from an EMBL/GenBank/DDBJ whole genome shotgun (WGS) entry which is preliminary data.</text>
</comment>
<evidence type="ECO:0000259" key="1">
    <source>
        <dbReference type="Pfam" id="PF08241"/>
    </source>
</evidence>
<dbReference type="InterPro" id="IPR050508">
    <property type="entry name" value="Methyltransf_Superfamily"/>
</dbReference>
<dbReference type="OrthoDB" id="9791837at2"/>
<name>A0A235CI18_9GAMM</name>
<protein>
    <submittedName>
        <fullName evidence="2">SAM-dependent methyltransferase</fullName>
    </submittedName>
</protein>
<dbReference type="SUPFAM" id="SSF53335">
    <property type="entry name" value="S-adenosyl-L-methionine-dependent methyltransferases"/>
    <property type="match status" value="1"/>
</dbReference>
<sequence length="191" mass="21301">MNEWNGVAASVNFNLDILVGEYAAVVSGQARVLDFGCGYGRITEQLYHSGFENIVGVDSSEQMIARGREDFPYLDLRHYTGQVLPFQNNEFDAVVACAVFTCITDTPSREKTIKELWRVLQPGGTLYLAEFCSEQSIRFTSGFGIAMWHSREQELHDMLDGFDIMLSRVTDASTISGQAGEACHLIARKRS</sequence>
<dbReference type="PANTHER" id="PTHR42912">
    <property type="entry name" value="METHYLTRANSFERASE"/>
    <property type="match status" value="1"/>
</dbReference>
<reference evidence="2 3" key="1">
    <citation type="submission" date="2017-08" db="EMBL/GenBank/DDBJ databases">
        <title>Draft Genome Sequence of the Marine Bacterium Oceanimonas baumannii ATCC 700832.</title>
        <authorList>
            <person name="Mcclelland W.D."/>
            <person name="Brennan M.A."/>
            <person name="Trachtenberg A.M."/>
            <person name="Maclea K.S."/>
        </authorList>
    </citation>
    <scope>NUCLEOTIDE SEQUENCE [LARGE SCALE GENOMIC DNA]</scope>
    <source>
        <strain evidence="2 3">ATCC 700832</strain>
    </source>
</reference>
<dbReference type="GO" id="GO:0032259">
    <property type="term" value="P:methylation"/>
    <property type="evidence" value="ECO:0007669"/>
    <property type="project" value="UniProtKB-KW"/>
</dbReference>
<dbReference type="InterPro" id="IPR029063">
    <property type="entry name" value="SAM-dependent_MTases_sf"/>
</dbReference>
<organism evidence="2 3">
    <name type="scientific">Oceanimonas baumannii</name>
    <dbReference type="NCBI Taxonomy" id="129578"/>
    <lineage>
        <taxon>Bacteria</taxon>
        <taxon>Pseudomonadati</taxon>
        <taxon>Pseudomonadota</taxon>
        <taxon>Gammaproteobacteria</taxon>
        <taxon>Aeromonadales</taxon>
        <taxon>Aeromonadaceae</taxon>
        <taxon>Oceanimonas</taxon>
    </lineage>
</organism>
<evidence type="ECO:0000313" key="3">
    <source>
        <dbReference type="Proteomes" id="UP000243640"/>
    </source>
</evidence>
<keyword evidence="2" id="KW-0808">Transferase</keyword>
<accession>A0A235CI18</accession>
<evidence type="ECO:0000313" key="2">
    <source>
        <dbReference type="EMBL" id="OYD24024.1"/>
    </source>
</evidence>
<dbReference type="Proteomes" id="UP000243640">
    <property type="component" value="Unassembled WGS sequence"/>
</dbReference>
<gene>
    <name evidence="2" type="ORF">B6S09_10585</name>
</gene>